<keyword evidence="9" id="KW-1185">Reference proteome</keyword>
<keyword evidence="5 7" id="KW-1133">Transmembrane helix</keyword>
<dbReference type="RefSeq" id="WP_379885448.1">
    <property type="nucleotide sequence ID" value="NZ_JBHSDI010000004.1"/>
</dbReference>
<dbReference type="CDD" id="cd13127">
    <property type="entry name" value="MATE_tuaB_like"/>
    <property type="match status" value="1"/>
</dbReference>
<organism evidence="8 9">
    <name type="scientific">Marinobacter lacisalsi</name>
    <dbReference type="NCBI Taxonomy" id="475979"/>
    <lineage>
        <taxon>Bacteria</taxon>
        <taxon>Pseudomonadati</taxon>
        <taxon>Pseudomonadota</taxon>
        <taxon>Gammaproteobacteria</taxon>
        <taxon>Pseudomonadales</taxon>
        <taxon>Marinobacteraceae</taxon>
        <taxon>Marinobacter</taxon>
    </lineage>
</organism>
<dbReference type="Proteomes" id="UP001595798">
    <property type="component" value="Unassembled WGS sequence"/>
</dbReference>
<gene>
    <name evidence="8" type="ORF">ACFOZ5_03465</name>
</gene>
<feature type="transmembrane region" description="Helical" evidence="7">
    <location>
        <begin position="404"/>
        <end position="423"/>
    </location>
</feature>
<feature type="transmembrane region" description="Helical" evidence="7">
    <location>
        <begin position="430"/>
        <end position="451"/>
    </location>
</feature>
<feature type="transmembrane region" description="Helical" evidence="7">
    <location>
        <begin position="34"/>
        <end position="52"/>
    </location>
</feature>
<keyword evidence="6 7" id="KW-0472">Membrane</keyword>
<sequence>MSTRADRTFSNQHLEGNLKDHSVRSVGFTVSAQGLKLLFQVISITVLARLLQPEDFGLVAMVTIFTGLALAFMEGGLSMATIQRQHITHEQVSNLFWTNVGLGLLLGLIYIAASPLVAWVYGEDRLIEIMCALSLFFLIGGLSVQHEAILKRQMNFRAIAVIEVVSNLTSICVAIAMAWYGFGYWSLVGQQIASITMMSSLRWLAARWVPGRINRGSGVRSLLGFGMNLTGANFMGYFAVNVTPFTIGLVGGAQPLGLYERTFKLTSIPSSQLLPPVFNVFQSALARVANDAPRLRTAIISLASKIVLTTTFVSLYMVVTADLLVTVLLGKGWEEAVIIFQLLATFSVVTPITTFTAISLVAIGESRALLKWKTVTFFIMLAAVGIGSIWGVIGIVVAHAISGVFIRMPLFLLYSTRFLPITIFDHMRALVPGLLIGFATGLMLYALRMMYEPQNPLIALLLFGAVGAALYMVLSLSVRRTRMDIAELLGYVQTIWMRKSGAGKST</sequence>
<dbReference type="PANTHER" id="PTHR30250:SF10">
    <property type="entry name" value="LIPOPOLYSACCHARIDE BIOSYNTHESIS PROTEIN WZXC"/>
    <property type="match status" value="1"/>
</dbReference>
<evidence type="ECO:0000256" key="2">
    <source>
        <dbReference type="ARBA" id="ARBA00007430"/>
    </source>
</evidence>
<feature type="transmembrane region" description="Helical" evidence="7">
    <location>
        <begin position="94"/>
        <end position="120"/>
    </location>
</feature>
<comment type="subcellular location">
    <subcellularLocation>
        <location evidence="1">Cell membrane</location>
        <topology evidence="1">Multi-pass membrane protein</topology>
    </subcellularLocation>
</comment>
<reference evidence="9" key="1">
    <citation type="journal article" date="2019" name="Int. J. Syst. Evol. Microbiol.">
        <title>The Global Catalogue of Microorganisms (GCM) 10K type strain sequencing project: providing services to taxonomists for standard genome sequencing and annotation.</title>
        <authorList>
            <consortium name="The Broad Institute Genomics Platform"/>
            <consortium name="The Broad Institute Genome Sequencing Center for Infectious Disease"/>
            <person name="Wu L."/>
            <person name="Ma J."/>
        </authorList>
    </citation>
    <scope>NUCLEOTIDE SEQUENCE [LARGE SCALE GENOMIC DNA]</scope>
    <source>
        <strain evidence="9">CECT 7297</strain>
    </source>
</reference>
<dbReference type="EMBL" id="JBHSDI010000004">
    <property type="protein sequence ID" value="MFC4258088.1"/>
    <property type="molecule type" value="Genomic_DNA"/>
</dbReference>
<comment type="caution">
    <text evidence="8">The sequence shown here is derived from an EMBL/GenBank/DDBJ whole genome shotgun (WGS) entry which is preliminary data.</text>
</comment>
<protein>
    <submittedName>
        <fullName evidence="8">Lipopolysaccharide biosynthesis protein</fullName>
    </submittedName>
</protein>
<keyword evidence="4 7" id="KW-0812">Transmembrane</keyword>
<accession>A0ABV8QFD4</accession>
<evidence type="ECO:0000256" key="4">
    <source>
        <dbReference type="ARBA" id="ARBA00022692"/>
    </source>
</evidence>
<feature type="transmembrane region" description="Helical" evidence="7">
    <location>
        <begin position="156"/>
        <end position="182"/>
    </location>
</feature>
<proteinExistence type="inferred from homology"/>
<keyword evidence="3" id="KW-1003">Cell membrane</keyword>
<feature type="transmembrane region" description="Helical" evidence="7">
    <location>
        <begin position="58"/>
        <end position="82"/>
    </location>
</feature>
<evidence type="ECO:0000313" key="8">
    <source>
        <dbReference type="EMBL" id="MFC4258088.1"/>
    </source>
</evidence>
<evidence type="ECO:0000256" key="3">
    <source>
        <dbReference type="ARBA" id="ARBA00022475"/>
    </source>
</evidence>
<evidence type="ECO:0000256" key="7">
    <source>
        <dbReference type="SAM" id="Phobius"/>
    </source>
</evidence>
<feature type="transmembrane region" description="Helical" evidence="7">
    <location>
        <begin position="375"/>
        <end position="398"/>
    </location>
</feature>
<dbReference type="Pfam" id="PF13440">
    <property type="entry name" value="Polysacc_synt_3"/>
    <property type="match status" value="1"/>
</dbReference>
<comment type="similarity">
    <text evidence="2">Belongs to the polysaccharide synthase family.</text>
</comment>
<feature type="transmembrane region" description="Helical" evidence="7">
    <location>
        <begin position="457"/>
        <end position="478"/>
    </location>
</feature>
<feature type="transmembrane region" description="Helical" evidence="7">
    <location>
        <begin position="306"/>
        <end position="330"/>
    </location>
</feature>
<evidence type="ECO:0000256" key="1">
    <source>
        <dbReference type="ARBA" id="ARBA00004651"/>
    </source>
</evidence>
<feature type="transmembrane region" description="Helical" evidence="7">
    <location>
        <begin position="336"/>
        <end position="363"/>
    </location>
</feature>
<name>A0ABV8QFD4_9GAMM</name>
<evidence type="ECO:0000256" key="5">
    <source>
        <dbReference type="ARBA" id="ARBA00022989"/>
    </source>
</evidence>
<evidence type="ECO:0000313" key="9">
    <source>
        <dbReference type="Proteomes" id="UP001595798"/>
    </source>
</evidence>
<feature type="transmembrane region" description="Helical" evidence="7">
    <location>
        <begin position="126"/>
        <end position="144"/>
    </location>
</feature>
<dbReference type="InterPro" id="IPR050833">
    <property type="entry name" value="Poly_Biosynth_Transport"/>
</dbReference>
<dbReference type="PANTHER" id="PTHR30250">
    <property type="entry name" value="PST FAMILY PREDICTED COLANIC ACID TRANSPORTER"/>
    <property type="match status" value="1"/>
</dbReference>
<evidence type="ECO:0000256" key="6">
    <source>
        <dbReference type="ARBA" id="ARBA00023136"/>
    </source>
</evidence>